<dbReference type="GO" id="GO:0005080">
    <property type="term" value="F:protein kinase C binding"/>
    <property type="evidence" value="ECO:0007669"/>
    <property type="project" value="TreeGrafter"/>
</dbReference>
<keyword evidence="8" id="KW-1185">Reference proteome</keyword>
<organism evidence="7 8">
    <name type="scientific">Adineta steineri</name>
    <dbReference type="NCBI Taxonomy" id="433720"/>
    <lineage>
        <taxon>Eukaryota</taxon>
        <taxon>Metazoa</taxon>
        <taxon>Spiralia</taxon>
        <taxon>Gnathifera</taxon>
        <taxon>Rotifera</taxon>
        <taxon>Eurotatoria</taxon>
        <taxon>Bdelloidea</taxon>
        <taxon>Adinetida</taxon>
        <taxon>Adinetidae</taxon>
        <taxon>Adineta</taxon>
    </lineage>
</organism>
<dbReference type="GO" id="GO:0035973">
    <property type="term" value="P:aggrephagy"/>
    <property type="evidence" value="ECO:0007669"/>
    <property type="project" value="TreeGrafter"/>
</dbReference>
<sequence>MSVLQDETYGQNLLAYCDMCYAVFDSEKELHYKCSSCYDYIVCSKCFPLTKVKHSPLHTFVPIIGLPNEFAWVQNNIGIRCDRCFRTDFPGRRYKCTVCTDYDVCEECFPFVNKSHELKLAPNSVKAKLNHTLLARRAVALLSNPDSPYYGHPYDVLTDLSLTKARTLVNENQNKQPLDNKLILEDLVHYPKELKLDEPKKKMTKNKQKKKNKIHDGLLQVDEESIKGTWPRGTCSRHRFLNNRCFLHPEIQQDSIKNVDLSSTTG</sequence>
<dbReference type="Gene3D" id="3.30.60.90">
    <property type="match status" value="2"/>
</dbReference>
<dbReference type="SUPFAM" id="SSF57850">
    <property type="entry name" value="RING/U-box"/>
    <property type="match status" value="2"/>
</dbReference>
<dbReference type="EMBL" id="CAJNOI010000180">
    <property type="protein sequence ID" value="CAF1162694.1"/>
    <property type="molecule type" value="Genomic_DNA"/>
</dbReference>
<dbReference type="Proteomes" id="UP000663832">
    <property type="component" value="Unassembled WGS sequence"/>
</dbReference>
<dbReference type="InterPro" id="IPR043145">
    <property type="entry name" value="Znf_ZZ_sf"/>
</dbReference>
<accession>A0A815DMI0</accession>
<dbReference type="PROSITE" id="PS50135">
    <property type="entry name" value="ZF_ZZ_2"/>
    <property type="match status" value="1"/>
</dbReference>
<dbReference type="GO" id="GO:0007032">
    <property type="term" value="P:endosome organization"/>
    <property type="evidence" value="ECO:0007669"/>
    <property type="project" value="TreeGrafter"/>
</dbReference>
<evidence type="ECO:0000313" key="8">
    <source>
        <dbReference type="Proteomes" id="UP000663832"/>
    </source>
</evidence>
<dbReference type="InterPro" id="IPR052260">
    <property type="entry name" value="Autophagy_Rcpt_SigReg"/>
</dbReference>
<evidence type="ECO:0000313" key="7">
    <source>
        <dbReference type="EMBL" id="CAF1300312.1"/>
    </source>
</evidence>
<dbReference type="GO" id="GO:0016235">
    <property type="term" value="C:aggresome"/>
    <property type="evidence" value="ECO:0007669"/>
    <property type="project" value="TreeGrafter"/>
</dbReference>
<dbReference type="PROSITE" id="PS01357">
    <property type="entry name" value="ZF_ZZ_1"/>
    <property type="match status" value="1"/>
</dbReference>
<keyword evidence="1" id="KW-0479">Metal-binding</keyword>
<evidence type="ECO:0000256" key="4">
    <source>
        <dbReference type="PROSITE-ProRule" id="PRU00228"/>
    </source>
</evidence>
<evidence type="ECO:0000313" key="6">
    <source>
        <dbReference type="EMBL" id="CAF1162694.1"/>
    </source>
</evidence>
<proteinExistence type="predicted"/>
<dbReference type="GO" id="GO:0044753">
    <property type="term" value="C:amphisome"/>
    <property type="evidence" value="ECO:0007669"/>
    <property type="project" value="TreeGrafter"/>
</dbReference>
<dbReference type="PANTHER" id="PTHR15090">
    <property type="entry name" value="SEQUESTOSOME 1-RELATED"/>
    <property type="match status" value="1"/>
</dbReference>
<dbReference type="GO" id="GO:0070530">
    <property type="term" value="F:K63-linked polyubiquitin modification-dependent protein binding"/>
    <property type="evidence" value="ECO:0007669"/>
    <property type="project" value="TreeGrafter"/>
</dbReference>
<dbReference type="EMBL" id="CAJNOM010000265">
    <property type="protein sequence ID" value="CAF1300312.1"/>
    <property type="molecule type" value="Genomic_DNA"/>
</dbReference>
<dbReference type="PANTHER" id="PTHR15090:SF6">
    <property type="entry name" value="ZZ-TYPE DOMAIN-CONTAINING PROTEIN"/>
    <property type="match status" value="1"/>
</dbReference>
<dbReference type="SMART" id="SM00291">
    <property type="entry name" value="ZnF_ZZ"/>
    <property type="match status" value="1"/>
</dbReference>
<feature type="domain" description="ZZ-type" evidence="5">
    <location>
        <begin position="76"/>
        <end position="126"/>
    </location>
</feature>
<dbReference type="Pfam" id="PF00569">
    <property type="entry name" value="ZZ"/>
    <property type="match status" value="1"/>
</dbReference>
<evidence type="ECO:0000259" key="5">
    <source>
        <dbReference type="PROSITE" id="PS50135"/>
    </source>
</evidence>
<evidence type="ECO:0000256" key="1">
    <source>
        <dbReference type="ARBA" id="ARBA00022723"/>
    </source>
</evidence>
<dbReference type="Proteomes" id="UP000663877">
    <property type="component" value="Unassembled WGS sequence"/>
</dbReference>
<reference evidence="7" key="1">
    <citation type="submission" date="2021-02" db="EMBL/GenBank/DDBJ databases">
        <authorList>
            <person name="Nowell W R."/>
        </authorList>
    </citation>
    <scope>NUCLEOTIDE SEQUENCE</scope>
</reference>
<keyword evidence="2 4" id="KW-0863">Zinc-finger</keyword>
<dbReference type="OrthoDB" id="7873042at2759"/>
<dbReference type="GO" id="GO:0000423">
    <property type="term" value="P:mitophagy"/>
    <property type="evidence" value="ECO:0007669"/>
    <property type="project" value="TreeGrafter"/>
</dbReference>
<dbReference type="InterPro" id="IPR000433">
    <property type="entry name" value="Znf_ZZ"/>
</dbReference>
<dbReference type="GO" id="GO:0008270">
    <property type="term" value="F:zinc ion binding"/>
    <property type="evidence" value="ECO:0007669"/>
    <property type="project" value="UniProtKB-KW"/>
</dbReference>
<name>A0A815DMI0_9BILA</name>
<comment type="caution">
    <text evidence="7">The sequence shown here is derived from an EMBL/GenBank/DDBJ whole genome shotgun (WGS) entry which is preliminary data.</text>
</comment>
<keyword evidence="3" id="KW-0862">Zinc</keyword>
<gene>
    <name evidence="6" type="ORF">BJG266_LOCUS24730</name>
    <name evidence="7" type="ORF">QVE165_LOCUS31207</name>
</gene>
<dbReference type="AlphaFoldDB" id="A0A815DMI0"/>
<evidence type="ECO:0000256" key="3">
    <source>
        <dbReference type="ARBA" id="ARBA00022833"/>
    </source>
</evidence>
<evidence type="ECO:0000256" key="2">
    <source>
        <dbReference type="ARBA" id="ARBA00022771"/>
    </source>
</evidence>
<protein>
    <recommendedName>
        <fullName evidence="5">ZZ-type domain-containing protein</fullName>
    </recommendedName>
</protein>